<evidence type="ECO:0000256" key="4">
    <source>
        <dbReference type="ARBA" id="ARBA00023128"/>
    </source>
</evidence>
<evidence type="ECO:0000256" key="6">
    <source>
        <dbReference type="RuleBase" id="RU368039"/>
    </source>
</evidence>
<evidence type="ECO:0000256" key="5">
    <source>
        <dbReference type="ARBA" id="ARBA00023186"/>
    </source>
</evidence>
<gene>
    <name evidence="7" type="ORF">SAPINGB_P004577</name>
</gene>
<keyword evidence="8" id="KW-1185">Reference proteome</keyword>
<proteinExistence type="inferred from homology"/>
<keyword evidence="4 6" id="KW-0496">Mitochondrion</keyword>
<dbReference type="Pfam" id="PF13233">
    <property type="entry name" value="Complex1_LYR_2"/>
    <property type="match status" value="1"/>
</dbReference>
<protein>
    <recommendedName>
        <fullName evidence="6">Succinate dehydrogenase assembly factor 3</fullName>
        <shortName evidence="6">SDH assembly factor 3</shortName>
        <shortName evidence="6">SDHAF3</shortName>
    </recommendedName>
</protein>
<dbReference type="AlphaFoldDB" id="A0A5E8BXP5"/>
<dbReference type="GO" id="GO:0005758">
    <property type="term" value="C:mitochondrial intermembrane space"/>
    <property type="evidence" value="ECO:0007669"/>
    <property type="project" value="TreeGrafter"/>
</dbReference>
<evidence type="ECO:0000256" key="2">
    <source>
        <dbReference type="ARBA" id="ARBA00006020"/>
    </source>
</evidence>
<evidence type="ECO:0000256" key="1">
    <source>
        <dbReference type="ARBA" id="ARBA00004305"/>
    </source>
</evidence>
<keyword evidence="3" id="KW-0809">Transit peptide</keyword>
<name>A0A5E8BXP5_9ASCO</name>
<dbReference type="CDD" id="cd20270">
    <property type="entry name" value="Complex1_LYR_SDHAF3_LYRM10"/>
    <property type="match status" value="1"/>
</dbReference>
<dbReference type="EMBL" id="CABVLU010000003">
    <property type="protein sequence ID" value="VVT55399.1"/>
    <property type="molecule type" value="Genomic_DNA"/>
</dbReference>
<reference evidence="7 8" key="1">
    <citation type="submission" date="2019-09" db="EMBL/GenBank/DDBJ databases">
        <authorList>
            <person name="Brejova B."/>
        </authorList>
    </citation>
    <scope>NUCLEOTIDE SEQUENCE [LARGE SCALE GENOMIC DNA]</scope>
</reference>
<evidence type="ECO:0000256" key="3">
    <source>
        <dbReference type="ARBA" id="ARBA00022946"/>
    </source>
</evidence>
<dbReference type="Proteomes" id="UP000398389">
    <property type="component" value="Unassembled WGS sequence"/>
</dbReference>
<sequence>MKLTLVLNATRRHIKPVSPILPPLPLFRRVLRAHRKLPPDVRYLGDEYVKSEFRAHKDIDNPLYIVGFLTQWQKYAESIEGDTWKQDKLDMEKLSKMSDEQLVQLYELMQATKDEPSEYGDILKPLDKKKD</sequence>
<dbReference type="RefSeq" id="XP_031855183.1">
    <property type="nucleotide sequence ID" value="XM_031999292.1"/>
</dbReference>
<evidence type="ECO:0000313" key="8">
    <source>
        <dbReference type="Proteomes" id="UP000398389"/>
    </source>
</evidence>
<dbReference type="GO" id="GO:0034553">
    <property type="term" value="P:mitochondrial respiratory chain complex II assembly"/>
    <property type="evidence" value="ECO:0007669"/>
    <property type="project" value="UniProtKB-UniRule"/>
</dbReference>
<comment type="subcellular location">
    <subcellularLocation>
        <location evidence="1 6">Mitochondrion matrix</location>
    </subcellularLocation>
</comment>
<dbReference type="PANTHER" id="PTHR13137">
    <property type="entry name" value="DC11 ACN9 HOMOLOG"/>
    <property type="match status" value="1"/>
</dbReference>
<dbReference type="OrthoDB" id="278329at2759"/>
<dbReference type="InterPro" id="IPR008381">
    <property type="entry name" value="SDHAF3/Sdh7"/>
</dbReference>
<comment type="similarity">
    <text evidence="2 6">Belongs to the complex I LYR family. SDHAF3 subfamily.</text>
</comment>
<evidence type="ECO:0000313" key="7">
    <source>
        <dbReference type="EMBL" id="VVT55399.1"/>
    </source>
</evidence>
<keyword evidence="5 6" id="KW-0143">Chaperone</keyword>
<dbReference type="GO" id="GO:0005759">
    <property type="term" value="C:mitochondrial matrix"/>
    <property type="evidence" value="ECO:0007669"/>
    <property type="project" value="UniProtKB-SubCell"/>
</dbReference>
<comment type="subunit">
    <text evidence="6">Interacts with the iron-sulfur protein subunit within the SDH catalytic dimer.</text>
</comment>
<dbReference type="PANTHER" id="PTHR13137:SF6">
    <property type="entry name" value="SUCCINATE DEHYDROGENASE ASSEMBLY FACTOR 3, MITOCHONDRIAL"/>
    <property type="match status" value="1"/>
</dbReference>
<organism evidence="7 8">
    <name type="scientific">Magnusiomyces paraingens</name>
    <dbReference type="NCBI Taxonomy" id="2606893"/>
    <lineage>
        <taxon>Eukaryota</taxon>
        <taxon>Fungi</taxon>
        <taxon>Dikarya</taxon>
        <taxon>Ascomycota</taxon>
        <taxon>Saccharomycotina</taxon>
        <taxon>Dipodascomycetes</taxon>
        <taxon>Dipodascales</taxon>
        <taxon>Dipodascaceae</taxon>
        <taxon>Magnusiomyces</taxon>
    </lineage>
</organism>
<dbReference type="GO" id="GO:0006105">
    <property type="term" value="P:succinate metabolic process"/>
    <property type="evidence" value="ECO:0007669"/>
    <property type="project" value="TreeGrafter"/>
</dbReference>
<accession>A0A5E8BXP5</accession>
<dbReference type="GeneID" id="43583392"/>
<comment type="function">
    <text evidence="6">Plays an essential role in the assembly of succinate dehydrogenase (SDH), an enzyme complex (also referred to as respiratory complex II) that is a component of both the tricarboxylic acid (TCA) cycle and the mitochondrial electron transport chain, and which couples the oxidation of succinate to fumarate with the reduction of ubiquinone (coenzyme Q) to ubiquinol. Promotes maturation of the iron-sulfur protein subunit of the SDH catalytic dimer, protecting it from the deleterious effects of oxidants. May act together with SDHAF1.</text>
</comment>